<name>A0A085N1N7_9BILA</name>
<protein>
    <submittedName>
        <fullName evidence="2">Uncharacterized protein</fullName>
    </submittedName>
</protein>
<proteinExistence type="predicted"/>
<dbReference type="EMBL" id="KL367575">
    <property type="protein sequence ID" value="KFD63383.1"/>
    <property type="molecule type" value="Genomic_DNA"/>
</dbReference>
<feature type="region of interest" description="Disordered" evidence="1">
    <location>
        <begin position="149"/>
        <end position="168"/>
    </location>
</feature>
<dbReference type="Proteomes" id="UP000030758">
    <property type="component" value="Unassembled WGS sequence"/>
</dbReference>
<organism evidence="2">
    <name type="scientific">Trichuris suis</name>
    <name type="common">pig whipworm</name>
    <dbReference type="NCBI Taxonomy" id="68888"/>
    <lineage>
        <taxon>Eukaryota</taxon>
        <taxon>Metazoa</taxon>
        <taxon>Ecdysozoa</taxon>
        <taxon>Nematoda</taxon>
        <taxon>Enoplea</taxon>
        <taxon>Dorylaimia</taxon>
        <taxon>Trichinellida</taxon>
        <taxon>Trichuridae</taxon>
        <taxon>Trichuris</taxon>
    </lineage>
</organism>
<reference evidence="2" key="1">
    <citation type="journal article" date="2014" name="Nat. Genet.">
        <title>Genome and transcriptome of the porcine whipworm Trichuris suis.</title>
        <authorList>
            <person name="Jex A.R."/>
            <person name="Nejsum P."/>
            <person name="Schwarz E.M."/>
            <person name="Hu L."/>
            <person name="Young N.D."/>
            <person name="Hall R.S."/>
            <person name="Korhonen P.K."/>
            <person name="Liao S."/>
            <person name="Thamsborg S."/>
            <person name="Xia J."/>
            <person name="Xu P."/>
            <person name="Wang S."/>
            <person name="Scheerlinck J.P."/>
            <person name="Hofmann A."/>
            <person name="Sternberg P.W."/>
            <person name="Wang J."/>
            <person name="Gasser R.B."/>
        </authorList>
    </citation>
    <scope>NUCLEOTIDE SEQUENCE [LARGE SCALE GENOMIC DNA]</scope>
    <source>
        <strain evidence="2">DCEP-RM93F</strain>
    </source>
</reference>
<gene>
    <name evidence="2" type="ORF">M514_02058</name>
</gene>
<dbReference type="AlphaFoldDB" id="A0A085N1N7"/>
<evidence type="ECO:0000256" key="1">
    <source>
        <dbReference type="SAM" id="MobiDB-lite"/>
    </source>
</evidence>
<evidence type="ECO:0000313" key="2">
    <source>
        <dbReference type="EMBL" id="KFD63383.1"/>
    </source>
</evidence>
<sequence>MLHMPCPVSRTSFAPARSRISSSSLNKRALCTKVQVEHASGRRRGSGKLKEYWKSLKSSDLVIIKFRNEVMRKSLTRKQKKLTDSSNATFSKVGGMTLTIAFINYRATENPNLNSAERWEKSVFKCAMYVCIEFEQPACVASKSFPQLKTKRSTNKCPTNGQLKPKDW</sequence>
<accession>A0A085N1N7</accession>